<keyword evidence="1" id="KW-0812">Transmembrane</keyword>
<name>A0A9D1JT12_9FIRM</name>
<evidence type="ECO:0000313" key="3">
    <source>
        <dbReference type="Proteomes" id="UP000823927"/>
    </source>
</evidence>
<organism evidence="2 3">
    <name type="scientific">Candidatus Scybalocola faecigallinarum</name>
    <dbReference type="NCBI Taxonomy" id="2840941"/>
    <lineage>
        <taxon>Bacteria</taxon>
        <taxon>Bacillati</taxon>
        <taxon>Bacillota</taxon>
        <taxon>Clostridia</taxon>
        <taxon>Lachnospirales</taxon>
        <taxon>Lachnospiraceae</taxon>
        <taxon>Lachnospiraceae incertae sedis</taxon>
        <taxon>Candidatus Scybalocola (ex Gilroy et al. 2021)</taxon>
    </lineage>
</organism>
<accession>A0A9D1JT12</accession>
<protein>
    <recommendedName>
        <fullName evidence="4">DUF3592 domain-containing protein</fullName>
    </recommendedName>
</protein>
<feature type="transmembrane region" description="Helical" evidence="1">
    <location>
        <begin position="184"/>
        <end position="203"/>
    </location>
</feature>
<evidence type="ECO:0008006" key="4">
    <source>
        <dbReference type="Google" id="ProtNLM"/>
    </source>
</evidence>
<evidence type="ECO:0000256" key="1">
    <source>
        <dbReference type="SAM" id="Phobius"/>
    </source>
</evidence>
<reference evidence="2" key="1">
    <citation type="submission" date="2020-10" db="EMBL/GenBank/DDBJ databases">
        <authorList>
            <person name="Gilroy R."/>
        </authorList>
    </citation>
    <scope>NUCLEOTIDE SEQUENCE</scope>
    <source>
        <strain evidence="2">CHK178-757</strain>
    </source>
</reference>
<gene>
    <name evidence="2" type="ORF">IAB46_15145</name>
</gene>
<evidence type="ECO:0000313" key="2">
    <source>
        <dbReference type="EMBL" id="HIS48855.1"/>
    </source>
</evidence>
<keyword evidence="1" id="KW-1133">Transmembrane helix</keyword>
<sequence length="205" mass="23694">MKKHIRPAQEEMHGNIYTIIFMIVWYGIIFRTVIVNGFQANLLIFLVGGLLPLLAVARETQRALFYRREHQRAIQGGRMQRGKITGYSRKAVASEGKNGRSRYRTYYFLQVEIYNSDNGAVSQFLSQAYSKPIHKYLGGSSVTVYTDESGWHRYLDDFQWKERRSDPDIFNSPREWDGSGGLNTAIRVIAVVVLILMFLFMVLEL</sequence>
<proteinExistence type="predicted"/>
<comment type="caution">
    <text evidence="2">The sequence shown here is derived from an EMBL/GenBank/DDBJ whole genome shotgun (WGS) entry which is preliminary data.</text>
</comment>
<feature type="transmembrane region" description="Helical" evidence="1">
    <location>
        <begin position="40"/>
        <end position="57"/>
    </location>
</feature>
<feature type="transmembrane region" description="Helical" evidence="1">
    <location>
        <begin position="12"/>
        <end position="34"/>
    </location>
</feature>
<reference evidence="2" key="2">
    <citation type="journal article" date="2021" name="PeerJ">
        <title>Extensive microbial diversity within the chicken gut microbiome revealed by metagenomics and culture.</title>
        <authorList>
            <person name="Gilroy R."/>
            <person name="Ravi A."/>
            <person name="Getino M."/>
            <person name="Pursley I."/>
            <person name="Horton D.L."/>
            <person name="Alikhan N.F."/>
            <person name="Baker D."/>
            <person name="Gharbi K."/>
            <person name="Hall N."/>
            <person name="Watson M."/>
            <person name="Adriaenssens E.M."/>
            <person name="Foster-Nyarko E."/>
            <person name="Jarju S."/>
            <person name="Secka A."/>
            <person name="Antonio M."/>
            <person name="Oren A."/>
            <person name="Chaudhuri R.R."/>
            <person name="La Ragione R."/>
            <person name="Hildebrand F."/>
            <person name="Pallen M.J."/>
        </authorList>
    </citation>
    <scope>NUCLEOTIDE SEQUENCE</scope>
    <source>
        <strain evidence="2">CHK178-757</strain>
    </source>
</reference>
<dbReference type="EMBL" id="DVIT01000065">
    <property type="protein sequence ID" value="HIS48855.1"/>
    <property type="molecule type" value="Genomic_DNA"/>
</dbReference>
<keyword evidence="1" id="KW-0472">Membrane</keyword>
<dbReference type="AlphaFoldDB" id="A0A9D1JT12"/>
<dbReference type="Proteomes" id="UP000823927">
    <property type="component" value="Unassembled WGS sequence"/>
</dbReference>